<evidence type="ECO:0000259" key="6">
    <source>
        <dbReference type="PROSITE" id="PS51192"/>
    </source>
</evidence>
<feature type="domain" description="Helicase ATP-binding" evidence="6">
    <location>
        <begin position="394"/>
        <end position="561"/>
    </location>
</feature>
<evidence type="ECO:0000256" key="5">
    <source>
        <dbReference type="SAM" id="MobiDB-lite"/>
    </source>
</evidence>
<protein>
    <submittedName>
        <fullName evidence="8">ATP-dependent RNA helicase HrpB</fullName>
        <ecNumber evidence="8">3.6.4.13</ecNumber>
    </submittedName>
</protein>
<dbReference type="InterPro" id="IPR027417">
    <property type="entry name" value="P-loop_NTPase"/>
</dbReference>
<dbReference type="SUPFAM" id="SSF52540">
    <property type="entry name" value="P-loop containing nucleoside triphosphate hydrolases"/>
    <property type="match status" value="1"/>
</dbReference>
<dbReference type="NCBIfam" id="TIGR01967">
    <property type="entry name" value="DEAH_box_HrpA"/>
    <property type="match status" value="1"/>
</dbReference>
<organism evidence="8">
    <name type="scientific">mine drainage metagenome</name>
    <dbReference type="NCBI Taxonomy" id="410659"/>
    <lineage>
        <taxon>unclassified sequences</taxon>
        <taxon>metagenomes</taxon>
        <taxon>ecological metagenomes</taxon>
    </lineage>
</organism>
<dbReference type="SMART" id="SM00487">
    <property type="entry name" value="DEXDc"/>
    <property type="match status" value="1"/>
</dbReference>
<dbReference type="PROSITE" id="PS51192">
    <property type="entry name" value="HELICASE_ATP_BIND_1"/>
    <property type="match status" value="1"/>
</dbReference>
<dbReference type="EC" id="3.6.4.13" evidence="8"/>
<gene>
    <name evidence="8" type="primary">hrpB_11</name>
    <name evidence="8" type="ORF">GALL_353850</name>
</gene>
<proteinExistence type="predicted"/>
<dbReference type="Pfam" id="PF04408">
    <property type="entry name" value="WHD_HA2"/>
    <property type="match status" value="1"/>
</dbReference>
<feature type="region of interest" description="Disordered" evidence="5">
    <location>
        <begin position="206"/>
        <end position="225"/>
    </location>
</feature>
<dbReference type="InterPro" id="IPR048333">
    <property type="entry name" value="HA2_WH"/>
</dbReference>
<dbReference type="PROSITE" id="PS51194">
    <property type="entry name" value="HELICASE_CTER"/>
    <property type="match status" value="1"/>
</dbReference>
<dbReference type="Pfam" id="PF11898">
    <property type="entry name" value="DUF3418"/>
    <property type="match status" value="1"/>
</dbReference>
<dbReference type="CDD" id="cd18791">
    <property type="entry name" value="SF2_C_RHA"/>
    <property type="match status" value="1"/>
</dbReference>
<keyword evidence="2 8" id="KW-0378">Hydrolase</keyword>
<dbReference type="PANTHER" id="PTHR18934:SF99">
    <property type="entry name" value="ATP-DEPENDENT RNA HELICASE DHX37-RELATED"/>
    <property type="match status" value="1"/>
</dbReference>
<dbReference type="Gene3D" id="1.20.120.1080">
    <property type="match status" value="1"/>
</dbReference>
<feature type="compositionally biased region" description="Low complexity" evidence="5">
    <location>
        <begin position="1343"/>
        <end position="1406"/>
    </location>
</feature>
<feature type="domain" description="Helicase C-terminal" evidence="7">
    <location>
        <begin position="606"/>
        <end position="775"/>
    </location>
</feature>
<dbReference type="InterPro" id="IPR003593">
    <property type="entry name" value="AAA+_ATPase"/>
</dbReference>
<dbReference type="InterPro" id="IPR011545">
    <property type="entry name" value="DEAD/DEAH_box_helicase_dom"/>
</dbReference>
<evidence type="ECO:0000313" key="8">
    <source>
        <dbReference type="EMBL" id="OIQ82822.1"/>
    </source>
</evidence>
<dbReference type="GO" id="GO:0003724">
    <property type="term" value="F:RNA helicase activity"/>
    <property type="evidence" value="ECO:0007669"/>
    <property type="project" value="UniProtKB-EC"/>
</dbReference>
<dbReference type="InterPro" id="IPR014001">
    <property type="entry name" value="Helicase_ATP-bd"/>
</dbReference>
<feature type="region of interest" description="Disordered" evidence="5">
    <location>
        <begin position="1342"/>
        <end position="1406"/>
    </location>
</feature>
<dbReference type="InterPro" id="IPR007502">
    <property type="entry name" value="Helicase-assoc_dom"/>
</dbReference>
<accession>A0A1J5QH28</accession>
<dbReference type="GO" id="GO:0003723">
    <property type="term" value="F:RNA binding"/>
    <property type="evidence" value="ECO:0007669"/>
    <property type="project" value="TreeGrafter"/>
</dbReference>
<evidence type="ECO:0000256" key="1">
    <source>
        <dbReference type="ARBA" id="ARBA00022741"/>
    </source>
</evidence>
<dbReference type="InterPro" id="IPR001650">
    <property type="entry name" value="Helicase_C-like"/>
</dbReference>
<dbReference type="Pfam" id="PF21010">
    <property type="entry name" value="HA2_C"/>
    <property type="match status" value="1"/>
</dbReference>
<dbReference type="Pfam" id="PF07717">
    <property type="entry name" value="OB_NTP_bind"/>
    <property type="match status" value="1"/>
</dbReference>
<dbReference type="Pfam" id="PF00270">
    <property type="entry name" value="DEAD"/>
    <property type="match status" value="1"/>
</dbReference>
<comment type="caution">
    <text evidence="8">The sequence shown here is derived from an EMBL/GenBank/DDBJ whole genome shotgun (WGS) entry which is preliminary data.</text>
</comment>
<dbReference type="InterPro" id="IPR010222">
    <property type="entry name" value="RNA_helicase_HrpA"/>
</dbReference>
<evidence type="ECO:0000256" key="3">
    <source>
        <dbReference type="ARBA" id="ARBA00022806"/>
    </source>
</evidence>
<dbReference type="PANTHER" id="PTHR18934">
    <property type="entry name" value="ATP-DEPENDENT RNA HELICASE"/>
    <property type="match status" value="1"/>
</dbReference>
<dbReference type="GO" id="GO:0016787">
    <property type="term" value="F:hydrolase activity"/>
    <property type="evidence" value="ECO:0007669"/>
    <property type="project" value="UniProtKB-KW"/>
</dbReference>
<evidence type="ECO:0000256" key="2">
    <source>
        <dbReference type="ARBA" id="ARBA00022801"/>
    </source>
</evidence>
<dbReference type="GO" id="GO:0005524">
    <property type="term" value="F:ATP binding"/>
    <property type="evidence" value="ECO:0007669"/>
    <property type="project" value="UniProtKB-KW"/>
</dbReference>
<feature type="compositionally biased region" description="Basic and acidic residues" evidence="5">
    <location>
        <begin position="206"/>
        <end position="217"/>
    </location>
</feature>
<dbReference type="Pfam" id="PF00271">
    <property type="entry name" value="Helicase_C"/>
    <property type="match status" value="1"/>
</dbReference>
<evidence type="ECO:0000256" key="4">
    <source>
        <dbReference type="ARBA" id="ARBA00022840"/>
    </source>
</evidence>
<dbReference type="SMART" id="SM00490">
    <property type="entry name" value="HELICc"/>
    <property type="match status" value="1"/>
</dbReference>
<name>A0A1J5QH28_9ZZZZ</name>
<keyword evidence="4" id="KW-0067">ATP-binding</keyword>
<dbReference type="Gene3D" id="3.40.50.300">
    <property type="entry name" value="P-loop containing nucleotide triphosphate hydrolases"/>
    <property type="match status" value="2"/>
</dbReference>
<dbReference type="InterPro" id="IPR011709">
    <property type="entry name" value="DEAD-box_helicase_OB_fold"/>
</dbReference>
<keyword evidence="1" id="KW-0547">Nucleotide-binding</keyword>
<dbReference type="SMART" id="SM00847">
    <property type="entry name" value="HA2"/>
    <property type="match status" value="1"/>
</dbReference>
<evidence type="ECO:0000259" key="7">
    <source>
        <dbReference type="PROSITE" id="PS51194"/>
    </source>
</evidence>
<dbReference type="SMART" id="SM00382">
    <property type="entry name" value="AAA"/>
    <property type="match status" value="1"/>
</dbReference>
<reference evidence="8" key="1">
    <citation type="submission" date="2016-10" db="EMBL/GenBank/DDBJ databases">
        <title>Sequence of Gallionella enrichment culture.</title>
        <authorList>
            <person name="Poehlein A."/>
            <person name="Muehling M."/>
            <person name="Daniel R."/>
        </authorList>
    </citation>
    <scope>NUCLEOTIDE SEQUENCE</scope>
</reference>
<dbReference type="FunFam" id="1.20.120.1080:FF:000005">
    <property type="entry name" value="ATP-dependent helicase HrpA"/>
    <property type="match status" value="1"/>
</dbReference>
<dbReference type="EMBL" id="MLJW01000763">
    <property type="protein sequence ID" value="OIQ82822.1"/>
    <property type="molecule type" value="Genomic_DNA"/>
</dbReference>
<dbReference type="InterPro" id="IPR024590">
    <property type="entry name" value="HrpA_C"/>
</dbReference>
<keyword evidence="3 8" id="KW-0347">Helicase</keyword>
<sequence length="1686" mass="185242">MFEHGVVGDVALDFGAAALDQHAFGLQRLDQLQDAADVVGSGLAQMLEVLVGDHRADAIVGEELEQQRAVERERDHVRAADAGAARANDVAQVERGVRRALRLRLPRQQAFGLRDGQFGQQLAVVVEHAGGLGQHDQLVRLQRRGDAGGDVLHRQVERLAGRREAERRQQHDGAVFERALDGRRVDLAHQPGVLEVDAVDHADRTRGDEVARHDAQRRAGHRRVRQSLRERRLDLEAQLAGGFLRRVERDRVGHAHAVRVARADSLLAQLLLDLRPESVHQHDAHAHRREQRDVLHQRVETAGGDQFAADRHDEGLAAVGVDVGGNRPQPADELRRVGRIFGHIGIIPECRTMGTFVRIAMPRPSPRGSAAVPVLPPLNFPAELPVSARREDIARALRDHQVVIVCGETGSGKTTQLPKIALSLGRGLAAGGRGLIGHTQPRRLAAVSVARRIAQELGSAPGEHVGYKVRFHERVQPGASIKLMTDGILLAETQRDPLLRAYDTLIIDEAHERSLNIDFLLGYLRSILPRRPDLKLVITSATIDAERFARHFASAAGPAPVVEVSGRLYPVEIRWRPLLPAARAEGRADGRAEGRAEADLLASICDAVDELWRVGSGDILVFLPGEREIREATEALRKHHLDTARRGVEILPLYARLSQAEQDRVFAAGGAARRVVLATNVAETSLTVPGIRYVIDSGVARVKRYSYRQKVEQLQVEPISQAAAAQRAGRCGRVADGVCIRLYDEADFAARPRFTDPEIQRSSLAAVILRMRALGLAAVEEFPFIDPPARRAIADGYQLLAELGAVDGANELTEVGRELARLPLDPRLGRMILEARRQGALAEVLVIAAALAVQDPRERPAERQEAADTAHRRFVEGGSELAGWLKLWAHYHELVAHKKSNRKLHEQLRAEFLSPLRMREWHDVHAQLHTVVAEQGWSLNAQPANDVALHCSLLAGLLGNVGCKDDESAQYLGARGIRFLIHPSSPLARKAGRWIMAADLVETTRLYARGVARIEPQWLERIGAHLLVKTLAEPHWEKKPARVSAFERATLYGLVVYNQRRVDYGRIDPQLSRELFIRHALVESEWDCRWPFLAHNRKLVEQIEALEDRARRRDLLVDDALIEAFYQRFVPDEVCSGASFDAWYREAQREQPRLLFLERDALMRHEAAGITTESFPTRLRVGALELQLSYSFDPGGVRDGVTATVPLAALNQIPEQRLDWLVPGMLGDKVAALLKSLPQKLRSRLVPLADSAREFTEQLGSAERYAQGDLLDALRALVRERTGLIPRAEDFKPDALGAHARFNLRVVDADGRQLAMGRNLARLRAELADAARAAFRDAVRGHGAAPAPSAEPASATAGAKPPGGAAGRPGPNAAGGAAAPAPSRAGAARGDAARAPQAPAAGAAADTARHTAWTFGALPELLEIRRGGQSLVGFPGLVDRGEQVELDVFDTPEAAQQLHRAGLRRLFALQLREPLKAAEKNLPGLQNAAMLYMPLGSAEDLRRQVIDAALDLAFLGEPLPADAAAFAARLAEGRQRLQLLAAEMARLAGTVLGEWAAANRKLAAFKSHPALHADVAAQLQALVPRRFMLEVPPTARGHLPRYLKAVQLRLDKFRADPARDAQRQAEMAPLLARLKRELAAGAADARLVELRWMLEELRVALFAQELRTPAPVSVKRIERAWSQWQA</sequence>